<dbReference type="AlphaFoldDB" id="A0A084VEY8"/>
<dbReference type="GO" id="GO:0032259">
    <property type="term" value="P:methylation"/>
    <property type="evidence" value="ECO:0007669"/>
    <property type="project" value="UniProtKB-KW"/>
</dbReference>
<accession>A0A084VEY8</accession>
<dbReference type="EMBL" id="ATLV01012354">
    <property type="status" value="NOT_ANNOTATED_CDS"/>
    <property type="molecule type" value="Genomic_DNA"/>
</dbReference>
<organism evidence="1">
    <name type="scientific">Anopheles sinensis</name>
    <name type="common">Mosquito</name>
    <dbReference type="NCBI Taxonomy" id="74873"/>
    <lineage>
        <taxon>Eukaryota</taxon>
        <taxon>Metazoa</taxon>
        <taxon>Ecdysozoa</taxon>
        <taxon>Arthropoda</taxon>
        <taxon>Hexapoda</taxon>
        <taxon>Insecta</taxon>
        <taxon>Pterygota</taxon>
        <taxon>Neoptera</taxon>
        <taxon>Endopterygota</taxon>
        <taxon>Diptera</taxon>
        <taxon>Nematocera</taxon>
        <taxon>Culicoidea</taxon>
        <taxon>Culicidae</taxon>
        <taxon>Anophelinae</taxon>
        <taxon>Anopheles</taxon>
    </lineage>
</organism>
<protein>
    <submittedName>
        <fullName evidence="1 2">Methylase involved in ubiquinone/menaquinone biosynthesis</fullName>
    </submittedName>
</protein>
<dbReference type="EnsemblMetazoa" id="ASIC003669-RA">
    <property type="protein sequence ID" value="ASIC003669-PA"/>
    <property type="gene ID" value="ASIC003669"/>
</dbReference>
<reference evidence="1 3" key="1">
    <citation type="journal article" date="2014" name="BMC Genomics">
        <title>Genome sequence of Anopheles sinensis provides insight into genetics basis of mosquito competence for malaria parasites.</title>
        <authorList>
            <person name="Zhou D."/>
            <person name="Zhang D."/>
            <person name="Ding G."/>
            <person name="Shi L."/>
            <person name="Hou Q."/>
            <person name="Ye Y."/>
            <person name="Xu Y."/>
            <person name="Zhou H."/>
            <person name="Xiong C."/>
            <person name="Li S."/>
            <person name="Yu J."/>
            <person name="Hong S."/>
            <person name="Yu X."/>
            <person name="Zou P."/>
            <person name="Chen C."/>
            <person name="Chang X."/>
            <person name="Wang W."/>
            <person name="Lv Y."/>
            <person name="Sun Y."/>
            <person name="Ma L."/>
            <person name="Shen B."/>
            <person name="Zhu C."/>
        </authorList>
    </citation>
    <scope>NUCLEOTIDE SEQUENCE [LARGE SCALE GENOMIC DNA]</scope>
</reference>
<dbReference type="Proteomes" id="UP000030765">
    <property type="component" value="Unassembled WGS sequence"/>
</dbReference>
<keyword evidence="3" id="KW-1185">Reference proteome</keyword>
<evidence type="ECO:0000313" key="3">
    <source>
        <dbReference type="Proteomes" id="UP000030765"/>
    </source>
</evidence>
<sequence>MLHHFGSRLPGRMGQFGAAHQSWGGPWPPSHRHPVAASGWLLDVTVERPAGCNANAQCESFHSIENNYSQIIFGGNVVREAAEWRRVA</sequence>
<dbReference type="GO" id="GO:0008168">
    <property type="term" value="F:methyltransferase activity"/>
    <property type="evidence" value="ECO:0007669"/>
    <property type="project" value="UniProtKB-KW"/>
</dbReference>
<evidence type="ECO:0000313" key="2">
    <source>
        <dbReference type="EnsemblMetazoa" id="ASIC003669-PA"/>
    </source>
</evidence>
<keyword evidence="1" id="KW-0808">Transferase</keyword>
<keyword evidence="1" id="KW-0489">Methyltransferase</keyword>
<reference evidence="2" key="2">
    <citation type="submission" date="2020-05" db="UniProtKB">
        <authorList>
            <consortium name="EnsemblMetazoa"/>
        </authorList>
    </citation>
    <scope>IDENTIFICATION</scope>
</reference>
<keyword evidence="1" id="KW-0830">Ubiquinone</keyword>
<evidence type="ECO:0000313" key="1">
    <source>
        <dbReference type="EMBL" id="KFB36532.1"/>
    </source>
</evidence>
<proteinExistence type="predicted"/>
<dbReference type="EMBL" id="KE524784">
    <property type="protein sequence ID" value="KFB36532.1"/>
    <property type="molecule type" value="Genomic_DNA"/>
</dbReference>
<dbReference type="VEuPathDB" id="VectorBase:ASIC003669"/>
<name>A0A084VEY8_ANOSI</name>
<gene>
    <name evidence="1" type="ORF">ZHAS_00003669</name>
</gene>